<evidence type="ECO:0000313" key="2">
    <source>
        <dbReference type="EMBL" id="MED6158870.1"/>
    </source>
</evidence>
<evidence type="ECO:0000256" key="1">
    <source>
        <dbReference type="SAM" id="MobiDB-lite"/>
    </source>
</evidence>
<feature type="compositionally biased region" description="Polar residues" evidence="1">
    <location>
        <begin position="315"/>
        <end position="324"/>
    </location>
</feature>
<organism evidence="2 3">
    <name type="scientific">Stylosanthes scabra</name>
    <dbReference type="NCBI Taxonomy" id="79078"/>
    <lineage>
        <taxon>Eukaryota</taxon>
        <taxon>Viridiplantae</taxon>
        <taxon>Streptophyta</taxon>
        <taxon>Embryophyta</taxon>
        <taxon>Tracheophyta</taxon>
        <taxon>Spermatophyta</taxon>
        <taxon>Magnoliopsida</taxon>
        <taxon>eudicotyledons</taxon>
        <taxon>Gunneridae</taxon>
        <taxon>Pentapetalae</taxon>
        <taxon>rosids</taxon>
        <taxon>fabids</taxon>
        <taxon>Fabales</taxon>
        <taxon>Fabaceae</taxon>
        <taxon>Papilionoideae</taxon>
        <taxon>50 kb inversion clade</taxon>
        <taxon>dalbergioids sensu lato</taxon>
        <taxon>Dalbergieae</taxon>
        <taxon>Pterocarpus clade</taxon>
        <taxon>Stylosanthes</taxon>
    </lineage>
</organism>
<evidence type="ECO:0008006" key="4">
    <source>
        <dbReference type="Google" id="ProtNLM"/>
    </source>
</evidence>
<accession>A0ABU6UEW9</accession>
<feature type="region of interest" description="Disordered" evidence="1">
    <location>
        <begin position="92"/>
        <end position="198"/>
    </location>
</feature>
<name>A0ABU6UEW9_9FABA</name>
<reference evidence="2 3" key="1">
    <citation type="journal article" date="2023" name="Plants (Basel)">
        <title>Bridging the Gap: Combining Genomics and Transcriptomics Approaches to Understand Stylosanthes scabra, an Orphan Legume from the Brazilian Caatinga.</title>
        <authorList>
            <person name="Ferreira-Neto J.R.C."/>
            <person name="da Silva M.D."/>
            <person name="Binneck E."/>
            <person name="de Melo N.F."/>
            <person name="da Silva R.H."/>
            <person name="de Melo A.L.T.M."/>
            <person name="Pandolfi V."/>
            <person name="Bustamante F.O."/>
            <person name="Brasileiro-Vidal A.C."/>
            <person name="Benko-Iseppon A.M."/>
        </authorList>
    </citation>
    <scope>NUCLEOTIDE SEQUENCE [LARGE SCALE GENOMIC DNA]</scope>
    <source>
        <tissue evidence="2">Leaves</tissue>
    </source>
</reference>
<gene>
    <name evidence="2" type="ORF">PIB30_037046</name>
</gene>
<sequence length="401" mass="44714">MHHVDRVKRQLGGEQQIPEDPVNLDGFLSASTRGEDQWWPTKHVEWYDDWRGRFQDDRQVTITPTAYPAMATREYFTWWLDVCRHCHFSPANALDDPRLDDLPDDIPQTTSQPRDALRLPGDVPITRRRGRDTRLDIQRHVRGGRGKGPDGEPQRPVGAMDSKEEEEYARQEDVPGPSAHGGEAEPVQPERSSPCRSPLLEQLDDDFFTGAEDDFAARFGDPEYAPSGQIDPDVGFLARVSGSQIEGIASRYQGIRDACITQQVAPVRLPLQSTAPDLSWIPPVTPPFAGFVRGFSSLPGHQFGTPPSWEYQPMQPGSGSSSTHPVHDQHPPPAPCQTDLSHDLTCSPHSMEQPRNQWQFQAENLGTLEAEMELCCTILQNLRTAVTLPSSLPSTLSCMTV</sequence>
<keyword evidence="3" id="KW-1185">Reference proteome</keyword>
<feature type="region of interest" description="Disordered" evidence="1">
    <location>
        <begin position="303"/>
        <end position="340"/>
    </location>
</feature>
<proteinExistence type="predicted"/>
<feature type="region of interest" description="Disordered" evidence="1">
    <location>
        <begin position="1"/>
        <end position="26"/>
    </location>
</feature>
<dbReference type="Proteomes" id="UP001341840">
    <property type="component" value="Unassembled WGS sequence"/>
</dbReference>
<dbReference type="EMBL" id="JASCZI010121013">
    <property type="protein sequence ID" value="MED6158870.1"/>
    <property type="molecule type" value="Genomic_DNA"/>
</dbReference>
<comment type="caution">
    <text evidence="2">The sequence shown here is derived from an EMBL/GenBank/DDBJ whole genome shotgun (WGS) entry which is preliminary data.</text>
</comment>
<protein>
    <recommendedName>
        <fullName evidence="4">Aminotransferase-like plant mobile domain-containing protein</fullName>
    </recommendedName>
</protein>
<evidence type="ECO:0000313" key="3">
    <source>
        <dbReference type="Proteomes" id="UP001341840"/>
    </source>
</evidence>